<comment type="caution">
    <text evidence="1">The sequence shown here is derived from an EMBL/GenBank/DDBJ whole genome shotgun (WGS) entry which is preliminary data.</text>
</comment>
<organism evidence="1 2">
    <name type="scientific">Vararia minispora EC-137</name>
    <dbReference type="NCBI Taxonomy" id="1314806"/>
    <lineage>
        <taxon>Eukaryota</taxon>
        <taxon>Fungi</taxon>
        <taxon>Dikarya</taxon>
        <taxon>Basidiomycota</taxon>
        <taxon>Agaricomycotina</taxon>
        <taxon>Agaricomycetes</taxon>
        <taxon>Russulales</taxon>
        <taxon>Lachnocladiaceae</taxon>
        <taxon>Vararia</taxon>
    </lineage>
</organism>
<reference evidence="1" key="1">
    <citation type="submission" date="2021-02" db="EMBL/GenBank/DDBJ databases">
        <authorList>
            <consortium name="DOE Joint Genome Institute"/>
            <person name="Ahrendt S."/>
            <person name="Looney B.P."/>
            <person name="Miyauchi S."/>
            <person name="Morin E."/>
            <person name="Drula E."/>
            <person name="Courty P.E."/>
            <person name="Chicoki N."/>
            <person name="Fauchery L."/>
            <person name="Kohler A."/>
            <person name="Kuo A."/>
            <person name="Labutti K."/>
            <person name="Pangilinan J."/>
            <person name="Lipzen A."/>
            <person name="Riley R."/>
            <person name="Andreopoulos W."/>
            <person name="He G."/>
            <person name="Johnson J."/>
            <person name="Barry K.W."/>
            <person name="Grigoriev I.V."/>
            <person name="Nagy L."/>
            <person name="Hibbett D."/>
            <person name="Henrissat B."/>
            <person name="Matheny P.B."/>
            <person name="Labbe J."/>
            <person name="Martin F."/>
        </authorList>
    </citation>
    <scope>NUCLEOTIDE SEQUENCE</scope>
    <source>
        <strain evidence="1">EC-137</strain>
    </source>
</reference>
<keyword evidence="2" id="KW-1185">Reference proteome</keyword>
<dbReference type="Proteomes" id="UP000814128">
    <property type="component" value="Unassembled WGS sequence"/>
</dbReference>
<protein>
    <submittedName>
        <fullName evidence="1">Histidine phosphotransferase</fullName>
    </submittedName>
</protein>
<dbReference type="EMBL" id="MU273746">
    <property type="protein sequence ID" value="KAI0028521.1"/>
    <property type="molecule type" value="Genomic_DNA"/>
</dbReference>
<reference evidence="1" key="2">
    <citation type="journal article" date="2022" name="New Phytol.">
        <title>Evolutionary transition to the ectomycorrhizal habit in the genomes of a hyperdiverse lineage of mushroom-forming fungi.</title>
        <authorList>
            <person name="Looney B."/>
            <person name="Miyauchi S."/>
            <person name="Morin E."/>
            <person name="Drula E."/>
            <person name="Courty P.E."/>
            <person name="Kohler A."/>
            <person name="Kuo A."/>
            <person name="LaButti K."/>
            <person name="Pangilinan J."/>
            <person name="Lipzen A."/>
            <person name="Riley R."/>
            <person name="Andreopoulos W."/>
            <person name="He G."/>
            <person name="Johnson J."/>
            <person name="Nolan M."/>
            <person name="Tritt A."/>
            <person name="Barry K.W."/>
            <person name="Grigoriev I.V."/>
            <person name="Nagy L.G."/>
            <person name="Hibbett D."/>
            <person name="Henrissat B."/>
            <person name="Matheny P.B."/>
            <person name="Labbe J."/>
            <person name="Martin F.M."/>
        </authorList>
    </citation>
    <scope>NUCLEOTIDE SEQUENCE</scope>
    <source>
        <strain evidence="1">EC-137</strain>
    </source>
</reference>
<evidence type="ECO:0000313" key="1">
    <source>
        <dbReference type="EMBL" id="KAI0028521.1"/>
    </source>
</evidence>
<name>A0ACB8QB82_9AGAM</name>
<proteinExistence type="predicted"/>
<evidence type="ECO:0000313" key="2">
    <source>
        <dbReference type="Proteomes" id="UP000814128"/>
    </source>
</evidence>
<accession>A0ACB8QB82</accession>
<gene>
    <name evidence="1" type="ORF">K488DRAFT_73710</name>
</gene>
<sequence>MEVFTQILDLDEDGQYDFSAGMVAAFFSQAQTAFADMDAAYSARDLKKLKDLGHFLKGSAAALGIYKVKDLCEAIQHYGAQRDEVARLDLSPDDALARIRSTLDDVKRQYAVAERWLNAWYADKGGIPDLDE</sequence>